<accession>A0AAV2RVT2</accession>
<feature type="compositionally biased region" description="Polar residues" evidence="1">
    <location>
        <begin position="124"/>
        <end position="136"/>
    </location>
</feature>
<dbReference type="EMBL" id="CAXKWB010032063">
    <property type="protein sequence ID" value="CAL4140731.1"/>
    <property type="molecule type" value="Genomic_DNA"/>
</dbReference>
<keyword evidence="4" id="KW-1185">Reference proteome</keyword>
<feature type="transmembrane region" description="Helical" evidence="2">
    <location>
        <begin position="333"/>
        <end position="354"/>
    </location>
</feature>
<organism evidence="3 4">
    <name type="scientific">Meganyctiphanes norvegica</name>
    <name type="common">Northern krill</name>
    <name type="synonym">Thysanopoda norvegica</name>
    <dbReference type="NCBI Taxonomy" id="48144"/>
    <lineage>
        <taxon>Eukaryota</taxon>
        <taxon>Metazoa</taxon>
        <taxon>Ecdysozoa</taxon>
        <taxon>Arthropoda</taxon>
        <taxon>Crustacea</taxon>
        <taxon>Multicrustacea</taxon>
        <taxon>Malacostraca</taxon>
        <taxon>Eumalacostraca</taxon>
        <taxon>Eucarida</taxon>
        <taxon>Euphausiacea</taxon>
        <taxon>Euphausiidae</taxon>
        <taxon>Meganyctiphanes</taxon>
    </lineage>
</organism>
<feature type="compositionally biased region" description="Low complexity" evidence="1">
    <location>
        <begin position="177"/>
        <end position="194"/>
    </location>
</feature>
<dbReference type="Proteomes" id="UP001497623">
    <property type="component" value="Unassembled WGS sequence"/>
</dbReference>
<protein>
    <submittedName>
        <fullName evidence="3">Uncharacterized protein</fullName>
    </submittedName>
</protein>
<evidence type="ECO:0000256" key="1">
    <source>
        <dbReference type="SAM" id="MobiDB-lite"/>
    </source>
</evidence>
<keyword evidence="2" id="KW-0472">Membrane</keyword>
<comment type="caution">
    <text evidence="3">The sequence shown here is derived from an EMBL/GenBank/DDBJ whole genome shotgun (WGS) entry which is preliminary data.</text>
</comment>
<sequence>MRSAYPLLVDQNGWSVGSGARDPYSRDPSSRLRAVGVELSRGSNSLSHLHLDDLRHNTASYYRSDYDPHEIGFHVEDEPPSYLHEYPQPQSSAFHHPVRSKAAAAALEAGEEYRSKRKLREFSPPQTHYPSHNYYSQDYRGSGGGINRLVQGIELTSIRPELDSVRVDSRGHRERTVTPPRSSVTPPRSAVTPPRSTPPRGSPRSSSPRYTRRHEGIHTDETILTGPQHELRSNHRGLGASGLADSHRGSRGGSAAGESLRVAQVNTGFRLSTLPSQFSLCCSTPDYFYNEERLRQEPEPGLCACCDVKVSVCPCLPCCKNVLPEGHMNSVCVSFICIGIILFIVFAPLLHYLIPSK</sequence>
<evidence type="ECO:0000313" key="4">
    <source>
        <dbReference type="Proteomes" id="UP001497623"/>
    </source>
</evidence>
<evidence type="ECO:0000313" key="3">
    <source>
        <dbReference type="EMBL" id="CAL4140731.1"/>
    </source>
</evidence>
<keyword evidence="2" id="KW-1133">Transmembrane helix</keyword>
<feature type="region of interest" description="Disordered" evidence="1">
    <location>
        <begin position="112"/>
        <end position="140"/>
    </location>
</feature>
<reference evidence="3 4" key="1">
    <citation type="submission" date="2024-05" db="EMBL/GenBank/DDBJ databases">
        <authorList>
            <person name="Wallberg A."/>
        </authorList>
    </citation>
    <scope>NUCLEOTIDE SEQUENCE [LARGE SCALE GENOMIC DNA]</scope>
</reference>
<proteinExistence type="predicted"/>
<keyword evidence="2" id="KW-0812">Transmembrane</keyword>
<evidence type="ECO:0000256" key="2">
    <source>
        <dbReference type="SAM" id="Phobius"/>
    </source>
</evidence>
<dbReference type="AlphaFoldDB" id="A0AAV2RVT2"/>
<name>A0AAV2RVT2_MEGNR</name>
<gene>
    <name evidence="3" type="ORF">MNOR_LOCUS28679</name>
</gene>
<feature type="region of interest" description="Disordered" evidence="1">
    <location>
        <begin position="164"/>
        <end position="256"/>
    </location>
</feature>
<feature type="compositionally biased region" description="Basic and acidic residues" evidence="1">
    <location>
        <begin position="164"/>
        <end position="176"/>
    </location>
</feature>